<dbReference type="GO" id="GO:0005634">
    <property type="term" value="C:nucleus"/>
    <property type="evidence" value="ECO:0007669"/>
    <property type="project" value="UniProtKB-SubCell"/>
</dbReference>
<dbReference type="Pfam" id="PF13639">
    <property type="entry name" value="zf-RING_2"/>
    <property type="match status" value="1"/>
</dbReference>
<keyword evidence="8" id="KW-0539">Nucleus</keyword>
<dbReference type="SUPFAM" id="SSF57667">
    <property type="entry name" value="beta-beta-alpha zinc fingers"/>
    <property type="match status" value="17"/>
</dbReference>
<evidence type="ECO:0000256" key="5">
    <source>
        <dbReference type="ARBA" id="ARBA00022771"/>
    </source>
</evidence>
<feature type="compositionally biased region" description="Acidic residues" evidence="10">
    <location>
        <begin position="1894"/>
        <end position="1911"/>
    </location>
</feature>
<feature type="compositionally biased region" description="Polar residues" evidence="10">
    <location>
        <begin position="963"/>
        <end position="974"/>
    </location>
</feature>
<dbReference type="Proteomes" id="UP000075881">
    <property type="component" value="Unassembled WGS sequence"/>
</dbReference>
<dbReference type="SMART" id="SM00384">
    <property type="entry name" value="AT_hook"/>
    <property type="match status" value="6"/>
</dbReference>
<feature type="compositionally biased region" description="Basic and acidic residues" evidence="10">
    <location>
        <begin position="952"/>
        <end position="962"/>
    </location>
</feature>
<feature type="domain" description="C2H2-type" evidence="12">
    <location>
        <begin position="2338"/>
        <end position="2365"/>
    </location>
</feature>
<sequence length="2496" mass="291135">MEQFVNCVLCLTTEPQSFLKVYNDEKQELDIASVITKHLWVKPAEDSYVCDECWKCLNDFHEFYTKLETIHYPPDPEDASCNAKDIRQYLFEFHPVEDVKIEELSQHADDMEEIEYEYLEACNDETIQHVNTERVSSRPKRASAAQAKYKIEAAESEWEKDYLATNEDDFDDDEEDADYDANMKDELQDDHDDSEVINYDSPKNTKQESDSKKEIVGESPAAPPKRGRGRPPKIKTEVTVKPEPKRQTRRGRKRKVSVSSSDSELESDFDDFIDSEDWKKYRNRSKEKGRKSLGFRQLQEKIFSYVDEFICYYCPEKIVFERFHHANLHYKKVHNEPAFLRCPKCGKKCFTPGGFVSHMETHEDPERNKCKICGKVTDQEITLKKHMRAHQEKLEKDFPYPCSMCTRRFEEEEKRDKHERLHGRKVIIKKEKGRDLELLEFYKRIYCEVCEEKKPESTSFDNFWDLKVHMGNEHNKTPYLKCPICFKKNVCRQQLMVHVDVHNNPENYRCEVCGQIHQNLEKHMIKAHTPETSFPDEKNYSCEHCGKMFKYQTNLKSHIDRVHGVKDVSCDVCHKYFNSKALSAHKRSAHTDEMFMCEHCPKMFKTRSGLESHKSDHDETLRKSVQCLICGKEMRRGASMAKHMKTIHSQEDPVSCDLCGKVFRTTFHMLRHRANTCSATIDSRPYKCEVCGKGFAMKLTMTEHMTTHTRTSLYQCAFCFKTFGYISNLYKHRKKAHPLEWQEVQARPEQGIATVFDDANRALNMAQIISKHLWFDLKPATHPCVCGDCWTSVHDFHQFYTKLESIHSDLLETADTTQQQCENPMHTMVLSLFRSCCNTTYLVLFYVTAPTIQLLETHQKEQFQGSVSCERESKDVRHIEIVDTETKPLDGTSGEPLRCHTETADSMDKHFVAEKKHFVDVEDYASSDDDVECDGYSPSDDNMLDDNTLNTESKKEPFHKESSQSNVTVATVTEEQPVKRGRGRPPKPKVEQRGVALNEKEALSDSRTSEPPVKRPRGRPPKRNLDISNTSNDDHQKSEKPQALVQASFSFTNEPIKRRRGRPPKRSLDSIAVQSVSNREIEIIEGNERTAALRTKAKKKMLRDRKSKYDSESELENDSDYKVSSTKQRPAKCEKSDRDERIFKYVDEFCCHYCVESVSFKRFVDADRHYKLVHNEPGFLKCTKCDKKCFTPGMFVSHMETHEDPEKYKCNICGKITDCNISLKKHMRVHLSQLEENLPFPCSRCKRKFESEELRNKHEKLHVPKPLVKREKGPDLELLAFYKRIYCDVCEEQQPESTSFENFWDLRVHMEQEHNKGAYLKCPICNKRNLYRQHLITHIDMHNNPEKYRCEVCREVYQNLDSHMIKAHTPTTAIPADKKYKCDQCGRMFNFLANLKMHLDCVHGSKDVRCNVCNKYFNLKAFQVHKRTAHTDQMLMCEHCPKMFKTRGALEVHKGIHDDTLVQFTACKLCNKQIRLTNVKKHMTSQHSEDGPVSCELCGKTFRTMFHMKRHQKNTCEATIDSRKHKCEICGKGFCLKLTMIEHMTTHTRTNKYQCAFCFKSFGYISNLYKHRKKAHPLEWQEIQARPEEGIASVIVLNPASEPHICMDCWTTIHNFHRYYTKLETIHGDAAEDGYTIDDLDAGYDMGELKNIEFLEEDAEELRLQMKQLPDASFDETSGQDSSNKGVDVAEKHQSSTVRGKTHERKAMSEEDEFRILEIEVEEDHAGTIYRLDGFEHEENDTPSSDTRRRPVILNGQMKANSAGESSTVAIDFLVTDDEPPVKRGRGRPRKHPKTEPQISLRSVKQEHNSSLDEANTSMDTTGENDEQVPVKRRRGRPPKNANAQQNASPLRSPRFIKKEIKTERIDELTLDSSASRPERRSTRVRKAKCYSDMEQDSDEEESEVETEASEYVLGDDPEYEARLALQKKLNLDDYAFYEYQCSMESEHGSRDNKIFQYVDEFACHICLEKVTFKRFAEAHLHYRVEHNQPPFLKCPKCEKKCHTPGMFVSHMETHDDPEKNKCEVCGKYTDCNISLKKHMRVHQSQLEENLPYPCSLCKRKFETEDLRAKHEKLHVPKPYVPKEKGPDQEVLDFYKVIVCDICEEEQADSPTYDNLSDLRAHMVKVHNKNMYLRCPVCSTRQVNRHQVITHIDMHNNPDKYRCEVCKEVYQNLHHHMMKAHSANTAEETEKKYKCDQCGRMFNFLANLKMHVDCVHGVKDVKCNVCNKYFNYRAYRTHKRTAHTDLMLMCELCPKMFKNRKSFEVHKASHEGIMLRMTNCELCGKLIRTCSMSKHMKTIHSDEDPVNCDLCGKMFRTTFHMKRHQKNTCEVTMDSRSFKCEVCGKGFSTKLTMIEHMTTHTRTNQYQCAFCFKSFGYISNLYKHRKKAHPLEWQEVQAHPEENIASLNGRTVAGNGRRYQHQSCWLEWISAAFLLETRDTGIMPCLDVRVNECSICQHNIIGTQRLEAICGHTFHRHCLALWMRTYAFCPDCPRRM</sequence>
<feature type="compositionally biased region" description="Basic residues" evidence="10">
    <location>
        <begin position="1096"/>
        <end position="1106"/>
    </location>
</feature>
<feature type="domain" description="C2H2-type" evidence="12">
    <location>
        <begin position="1435"/>
        <end position="1457"/>
    </location>
</feature>
<evidence type="ECO:0000259" key="11">
    <source>
        <dbReference type="PROSITE" id="PS50089"/>
    </source>
</evidence>
<dbReference type="InterPro" id="IPR006642">
    <property type="entry name" value="Rad18_UBZ4"/>
</dbReference>
<keyword evidence="6" id="KW-0862">Zinc</keyword>
<keyword evidence="3" id="KW-0677">Repeat</keyword>
<feature type="region of interest" description="Disordered" evidence="10">
    <location>
        <begin position="927"/>
        <end position="1071"/>
    </location>
</feature>
<feature type="domain" description="RING-type" evidence="11">
    <location>
        <begin position="2453"/>
        <end position="2492"/>
    </location>
</feature>
<feature type="compositionally biased region" description="Basic and acidic residues" evidence="10">
    <location>
        <begin position="234"/>
        <end position="246"/>
    </location>
</feature>
<keyword evidence="5 9" id="KW-0863">Zinc-finger</keyword>
<accession>A0A182JZ53</accession>
<dbReference type="PROSITE" id="PS00028">
    <property type="entry name" value="ZINC_FINGER_C2H2_1"/>
    <property type="match status" value="19"/>
</dbReference>
<dbReference type="Pfam" id="PF02178">
    <property type="entry name" value="AT_hook"/>
    <property type="match status" value="6"/>
</dbReference>
<feature type="domain" description="C2H2-type" evidence="12">
    <location>
        <begin position="1208"/>
        <end position="1235"/>
    </location>
</feature>
<dbReference type="Gene3D" id="3.30.40.10">
    <property type="entry name" value="Zinc/RING finger domain, C3HC4 (zinc finger)"/>
    <property type="match status" value="1"/>
</dbReference>
<feature type="region of interest" description="Disordered" evidence="10">
    <location>
        <begin position="186"/>
        <end position="260"/>
    </location>
</feature>
<keyword evidence="7" id="KW-0234">DNA repair</keyword>
<feature type="domain" description="C2H2-type" evidence="12">
    <location>
        <begin position="1553"/>
        <end position="1581"/>
    </location>
</feature>
<evidence type="ECO:0000256" key="2">
    <source>
        <dbReference type="ARBA" id="ARBA00022723"/>
    </source>
</evidence>
<dbReference type="PRINTS" id="PR00929">
    <property type="entry name" value="ATHOOK"/>
</dbReference>
<feature type="domain" description="C2H2-type" evidence="12">
    <location>
        <begin position="2366"/>
        <end position="2394"/>
    </location>
</feature>
<evidence type="ECO:0000256" key="4">
    <source>
        <dbReference type="ARBA" id="ARBA00022763"/>
    </source>
</evidence>
<feature type="region of interest" description="Disordered" evidence="10">
    <location>
        <begin position="1771"/>
        <end position="1911"/>
    </location>
</feature>
<dbReference type="InterPro" id="IPR050826">
    <property type="entry name" value="Krueppel_C2H2_ZnFinger"/>
</dbReference>
<feature type="domain" description="C2H2-type" evidence="12">
    <location>
        <begin position="1320"/>
        <end position="1347"/>
    </location>
</feature>
<keyword evidence="2" id="KW-0479">Metal-binding</keyword>
<evidence type="ECO:0000256" key="3">
    <source>
        <dbReference type="ARBA" id="ARBA00022737"/>
    </source>
</evidence>
<dbReference type="GO" id="GO:0008270">
    <property type="term" value="F:zinc ion binding"/>
    <property type="evidence" value="ECO:0007669"/>
    <property type="project" value="UniProtKB-KW"/>
</dbReference>
<dbReference type="Pfam" id="PF07776">
    <property type="entry name" value="zf-AD"/>
    <property type="match status" value="2"/>
</dbReference>
<feature type="compositionally biased region" description="Basic and acidic residues" evidence="10">
    <location>
        <begin position="203"/>
        <end position="216"/>
    </location>
</feature>
<keyword evidence="4" id="KW-0227">DNA damage</keyword>
<dbReference type="InterPro" id="IPR013087">
    <property type="entry name" value="Znf_C2H2_type"/>
</dbReference>
<feature type="domain" description="C2H2-type" evidence="12">
    <location>
        <begin position="368"/>
        <end position="395"/>
    </location>
</feature>
<evidence type="ECO:0008006" key="15">
    <source>
        <dbReference type="Google" id="ProtNLM"/>
    </source>
</evidence>
<evidence type="ECO:0000256" key="6">
    <source>
        <dbReference type="ARBA" id="ARBA00022833"/>
    </source>
</evidence>
<feature type="domain" description="C2H2-type" evidence="12">
    <location>
        <begin position="1525"/>
        <end position="1552"/>
    </location>
</feature>
<keyword evidence="14" id="KW-1185">Reference proteome</keyword>
<feature type="domain" description="C2H2-type" evidence="12">
    <location>
        <begin position="2053"/>
        <end position="2080"/>
    </location>
</feature>
<evidence type="ECO:0000256" key="1">
    <source>
        <dbReference type="ARBA" id="ARBA00004123"/>
    </source>
</evidence>
<feature type="compositionally biased region" description="Basic and acidic residues" evidence="10">
    <location>
        <begin position="1857"/>
        <end position="1868"/>
    </location>
</feature>
<reference evidence="14" key="1">
    <citation type="submission" date="2013-03" db="EMBL/GenBank/DDBJ databases">
        <title>The Genome Sequence of Anopheles christyi ACHKN1017.</title>
        <authorList>
            <consortium name="The Broad Institute Genomics Platform"/>
            <person name="Neafsey D.E."/>
            <person name="Besansky N."/>
            <person name="Walker B."/>
            <person name="Young S.K."/>
            <person name="Zeng Q."/>
            <person name="Gargeya S."/>
            <person name="Fitzgerald M."/>
            <person name="Haas B."/>
            <person name="Abouelleil A."/>
            <person name="Allen A.W."/>
            <person name="Alvarado L."/>
            <person name="Arachchi H.M."/>
            <person name="Berlin A.M."/>
            <person name="Chapman S.B."/>
            <person name="Gainer-Dewar J."/>
            <person name="Goldberg J."/>
            <person name="Griggs A."/>
            <person name="Gujja S."/>
            <person name="Hansen M."/>
            <person name="Howarth C."/>
            <person name="Imamovic A."/>
            <person name="Ireland A."/>
            <person name="Larimer J."/>
            <person name="McCowan C."/>
            <person name="Murphy C."/>
            <person name="Pearson M."/>
            <person name="Poon T.W."/>
            <person name="Priest M."/>
            <person name="Roberts A."/>
            <person name="Saif S."/>
            <person name="Shea T."/>
            <person name="Sisk P."/>
            <person name="Sykes S."/>
            <person name="Wortman J."/>
            <person name="Nusbaum C."/>
            <person name="Birren B."/>
        </authorList>
    </citation>
    <scope>NUCLEOTIDE SEQUENCE [LARGE SCALE GENOMIC DNA]</scope>
    <source>
        <strain evidence="14">ACHKN1017</strain>
    </source>
</reference>
<dbReference type="SUPFAM" id="SSF57850">
    <property type="entry name" value="RING/U-box"/>
    <property type="match status" value="1"/>
</dbReference>
<dbReference type="SMART" id="SM00734">
    <property type="entry name" value="ZnF_Rad18"/>
    <property type="match status" value="3"/>
</dbReference>
<proteinExistence type="predicted"/>
<feature type="domain" description="C2H2-type" evidence="12">
    <location>
        <begin position="714"/>
        <end position="742"/>
    </location>
</feature>
<dbReference type="EnsemblMetazoa" id="ACHR003785-RA">
    <property type="protein sequence ID" value="ACHR003785-PA"/>
    <property type="gene ID" value="ACHR003785"/>
</dbReference>
<comment type="subcellular location">
    <subcellularLocation>
        <location evidence="1">Nucleus</location>
    </subcellularLocation>
</comment>
<dbReference type="FunFam" id="3.30.160.60:FF:000145">
    <property type="entry name" value="Zinc finger protein 574"/>
    <property type="match status" value="2"/>
</dbReference>
<evidence type="ECO:0000256" key="10">
    <source>
        <dbReference type="SAM" id="MobiDB-lite"/>
    </source>
</evidence>
<protein>
    <recommendedName>
        <fullName evidence="15">Transcription factor grauzone</fullName>
    </recommendedName>
</protein>
<evidence type="ECO:0000259" key="12">
    <source>
        <dbReference type="PROSITE" id="PS50157"/>
    </source>
</evidence>
<feature type="compositionally biased region" description="Polar residues" evidence="10">
    <location>
        <begin position="1812"/>
        <end position="1822"/>
    </location>
</feature>
<feature type="region of interest" description="Disordered" evidence="10">
    <location>
        <begin position="1671"/>
        <end position="1711"/>
    </location>
</feature>
<dbReference type="Pfam" id="PF00096">
    <property type="entry name" value="zf-C2H2"/>
    <property type="match status" value="6"/>
</dbReference>
<dbReference type="SUPFAM" id="SSF57716">
    <property type="entry name" value="Glucocorticoid receptor-like (DNA-binding domain)"/>
    <property type="match status" value="1"/>
</dbReference>
<feature type="compositionally biased region" description="Basic residues" evidence="10">
    <location>
        <begin position="247"/>
        <end position="256"/>
    </location>
</feature>
<dbReference type="SMART" id="SM00355">
    <property type="entry name" value="ZnF_C2H2"/>
    <property type="match status" value="43"/>
</dbReference>
<feature type="compositionally biased region" description="Polar residues" evidence="10">
    <location>
        <begin position="1675"/>
        <end position="1685"/>
    </location>
</feature>
<feature type="domain" description="C2H2-type" evidence="12">
    <location>
        <begin position="2248"/>
        <end position="2272"/>
    </location>
</feature>
<feature type="compositionally biased region" description="Basic residues" evidence="10">
    <location>
        <begin position="1783"/>
        <end position="1793"/>
    </location>
</feature>
<dbReference type="PANTHER" id="PTHR24377">
    <property type="entry name" value="IP01015P-RELATED"/>
    <property type="match status" value="1"/>
</dbReference>
<evidence type="ECO:0000313" key="13">
    <source>
        <dbReference type="EnsemblMetazoa" id="ACHR003785-PA"/>
    </source>
</evidence>
<dbReference type="STRING" id="43041.A0A182JZ53"/>
<dbReference type="InterPro" id="IPR036236">
    <property type="entry name" value="Znf_C2H2_sf"/>
</dbReference>
<feature type="region of interest" description="Disordered" evidence="10">
    <location>
        <begin position="1730"/>
        <end position="1751"/>
    </location>
</feature>
<feature type="domain" description="C2H2-type" evidence="12">
    <location>
        <begin position="625"/>
        <end position="653"/>
    </location>
</feature>
<dbReference type="InterPro" id="IPR013083">
    <property type="entry name" value="Znf_RING/FYVE/PHD"/>
</dbReference>
<evidence type="ECO:0000313" key="14">
    <source>
        <dbReference type="Proteomes" id="UP000075881"/>
    </source>
</evidence>
<feature type="domain" description="C2H2-type" evidence="12">
    <location>
        <begin position="1380"/>
        <end position="1408"/>
    </location>
</feature>
<dbReference type="InterPro" id="IPR017956">
    <property type="entry name" value="AT_hook_DNA-bd_motif"/>
</dbReference>
<dbReference type="GO" id="GO:0003677">
    <property type="term" value="F:DNA binding"/>
    <property type="evidence" value="ECO:0007669"/>
    <property type="project" value="InterPro"/>
</dbReference>
<reference evidence="13" key="2">
    <citation type="submission" date="2020-05" db="UniProtKB">
        <authorList>
            <consortium name="EnsemblMetazoa"/>
        </authorList>
    </citation>
    <scope>IDENTIFICATION</scope>
    <source>
        <strain evidence="13">ACHKN1017</strain>
    </source>
</reference>
<feature type="domain" description="C2H2-type" evidence="12">
    <location>
        <begin position="2306"/>
        <end position="2337"/>
    </location>
</feature>
<feature type="domain" description="C2H2-type" evidence="12">
    <location>
        <begin position="686"/>
        <end position="713"/>
    </location>
</feature>
<feature type="domain" description="C2H2-type" evidence="12">
    <location>
        <begin position="400"/>
        <end position="422"/>
    </location>
</feature>
<dbReference type="Gene3D" id="3.40.1800.20">
    <property type="match status" value="2"/>
</dbReference>
<evidence type="ECO:0000256" key="8">
    <source>
        <dbReference type="ARBA" id="ARBA00023242"/>
    </source>
</evidence>
<dbReference type="PROSITE" id="PS50089">
    <property type="entry name" value="ZF_RING_2"/>
    <property type="match status" value="1"/>
</dbReference>
<evidence type="ECO:0000256" key="7">
    <source>
        <dbReference type="ARBA" id="ARBA00023204"/>
    </source>
</evidence>
<feature type="domain" description="C2H2-type" evidence="12">
    <location>
        <begin position="540"/>
        <end position="563"/>
    </location>
</feature>
<feature type="domain" description="C2H2-type" evidence="12">
    <location>
        <begin position="595"/>
        <end position="617"/>
    </location>
</feature>
<dbReference type="SMART" id="SM00868">
    <property type="entry name" value="zf-AD"/>
    <property type="match status" value="3"/>
</dbReference>
<feature type="domain" description="C2H2-type" evidence="12">
    <location>
        <begin position="1493"/>
        <end position="1513"/>
    </location>
</feature>
<feature type="region of interest" description="Disordered" evidence="10">
    <location>
        <begin position="1096"/>
        <end position="1130"/>
    </location>
</feature>
<dbReference type="VEuPathDB" id="VectorBase:ACHR003785"/>
<feature type="domain" description="C2H2-type" evidence="12">
    <location>
        <begin position="2193"/>
        <end position="2216"/>
    </location>
</feature>
<evidence type="ECO:0000256" key="9">
    <source>
        <dbReference type="PROSITE-ProRule" id="PRU00042"/>
    </source>
</evidence>
<feature type="compositionally biased region" description="Basic and acidic residues" evidence="10">
    <location>
        <begin position="988"/>
        <end position="1008"/>
    </location>
</feature>
<dbReference type="GO" id="GO:0006281">
    <property type="term" value="P:DNA repair"/>
    <property type="evidence" value="ECO:0007669"/>
    <property type="project" value="UniProtKB-KW"/>
</dbReference>
<dbReference type="InterPro" id="IPR001841">
    <property type="entry name" value="Znf_RING"/>
</dbReference>
<feature type="domain" description="C2H2-type" evidence="12">
    <location>
        <begin position="2021"/>
        <end position="2048"/>
    </location>
</feature>
<feature type="domain" description="C2H2-type" evidence="12">
    <location>
        <begin position="1240"/>
        <end position="1267"/>
    </location>
</feature>
<dbReference type="InterPro" id="IPR012934">
    <property type="entry name" value="Znf_AD"/>
</dbReference>
<dbReference type="Gene3D" id="3.30.160.60">
    <property type="entry name" value="Classic Zinc Finger"/>
    <property type="match status" value="17"/>
</dbReference>
<organism evidence="13 14">
    <name type="scientific">Anopheles christyi</name>
    <dbReference type="NCBI Taxonomy" id="43041"/>
    <lineage>
        <taxon>Eukaryota</taxon>
        <taxon>Metazoa</taxon>
        <taxon>Ecdysozoa</taxon>
        <taxon>Arthropoda</taxon>
        <taxon>Hexapoda</taxon>
        <taxon>Insecta</taxon>
        <taxon>Pterygota</taxon>
        <taxon>Neoptera</taxon>
        <taxon>Endopterygota</taxon>
        <taxon>Diptera</taxon>
        <taxon>Nematocera</taxon>
        <taxon>Culicoidea</taxon>
        <taxon>Culicidae</taxon>
        <taxon>Anophelinae</taxon>
        <taxon>Anopheles</taxon>
    </lineage>
</organism>
<name>A0A182JZ53_9DIPT</name>
<dbReference type="PROSITE" id="PS50157">
    <property type="entry name" value="ZINC_FINGER_C2H2_2"/>
    <property type="match status" value="22"/>
</dbReference>